<name>A0A6P8AM35_PYRGI</name>
<feature type="region of interest" description="Disordered" evidence="1">
    <location>
        <begin position="160"/>
        <end position="182"/>
    </location>
</feature>
<dbReference type="Proteomes" id="UP000515153">
    <property type="component" value="Unplaced"/>
</dbReference>
<reference evidence="3" key="1">
    <citation type="journal article" date="2019" name="Mol. Biol. Evol.">
        <title>Blast fungal genomes show frequent chromosomal changes, gene gains and losses, and effector gene turnover.</title>
        <authorList>
            <person name="Gomez Luciano L.B."/>
            <person name="Jason Tsai I."/>
            <person name="Chuma I."/>
            <person name="Tosa Y."/>
            <person name="Chen Y.H."/>
            <person name="Li J.Y."/>
            <person name="Li M.Y."/>
            <person name="Jade Lu M.Y."/>
            <person name="Nakayashiki H."/>
            <person name="Li W.H."/>
        </authorList>
    </citation>
    <scope>NUCLEOTIDE SEQUENCE</scope>
    <source>
        <strain evidence="3">NI907</strain>
    </source>
</reference>
<dbReference type="RefSeq" id="XP_030975959.1">
    <property type="nucleotide sequence ID" value="XM_031132518.1"/>
</dbReference>
<protein>
    <submittedName>
        <fullName evidence="3">Uncharacterized protein</fullName>
    </submittedName>
</protein>
<proteinExistence type="predicted"/>
<reference evidence="3" key="2">
    <citation type="submission" date="2019-10" db="EMBL/GenBank/DDBJ databases">
        <authorList>
            <consortium name="NCBI Genome Project"/>
        </authorList>
    </citation>
    <scope>NUCLEOTIDE SEQUENCE</scope>
    <source>
        <strain evidence="3">NI907</strain>
    </source>
</reference>
<organism evidence="2 3">
    <name type="scientific">Pyricularia grisea</name>
    <name type="common">Crabgrass-specific blast fungus</name>
    <name type="synonym">Magnaporthe grisea</name>
    <dbReference type="NCBI Taxonomy" id="148305"/>
    <lineage>
        <taxon>Eukaryota</taxon>
        <taxon>Fungi</taxon>
        <taxon>Dikarya</taxon>
        <taxon>Ascomycota</taxon>
        <taxon>Pezizomycotina</taxon>
        <taxon>Sordariomycetes</taxon>
        <taxon>Sordariomycetidae</taxon>
        <taxon>Magnaporthales</taxon>
        <taxon>Pyriculariaceae</taxon>
        <taxon>Pyricularia</taxon>
    </lineage>
</organism>
<evidence type="ECO:0000256" key="1">
    <source>
        <dbReference type="SAM" id="MobiDB-lite"/>
    </source>
</evidence>
<keyword evidence="2" id="KW-1185">Reference proteome</keyword>
<reference evidence="3" key="3">
    <citation type="submission" date="2025-08" db="UniProtKB">
        <authorList>
            <consortium name="RefSeq"/>
        </authorList>
    </citation>
    <scope>IDENTIFICATION</scope>
    <source>
        <strain evidence="3">NI907</strain>
    </source>
</reference>
<accession>A0A6P8AM35</accession>
<gene>
    <name evidence="3" type="ORF">PgNI_12572</name>
</gene>
<sequence length="182" mass="21663">MNGTLPEKNYYTDSYDAKWSWPFYKFNTRNCPIQDPYAFLLDVRLCANESNNVDDFYARLAAQKAKRVFELEEIWDNVTDLMVFDEKGLLSDRIWTCKQCNNSGISDVITPCEPMSTNDTPELHSKFFFNMIQTMSFDSMVRFFDGFVREARKERDEYYREKRARMQRGREEGARRRAAKQN</sequence>
<dbReference type="KEGG" id="pgri:PgNI_12572"/>
<evidence type="ECO:0000313" key="3">
    <source>
        <dbReference type="RefSeq" id="XP_030975959.1"/>
    </source>
</evidence>
<dbReference type="GeneID" id="41967421"/>
<evidence type="ECO:0000313" key="2">
    <source>
        <dbReference type="Proteomes" id="UP000515153"/>
    </source>
</evidence>
<dbReference type="AlphaFoldDB" id="A0A6P8AM35"/>